<comment type="caution">
    <text evidence="1">The sequence shown here is derived from an EMBL/GenBank/DDBJ whole genome shotgun (WGS) entry which is preliminary data.</text>
</comment>
<evidence type="ECO:0000313" key="1">
    <source>
        <dbReference type="EMBL" id="GFP26824.1"/>
    </source>
</evidence>
<evidence type="ECO:0000313" key="2">
    <source>
        <dbReference type="Proteomes" id="UP000591948"/>
    </source>
</evidence>
<name>A0A6V8P5F7_9ACTN</name>
<keyword evidence="2" id="KW-1185">Reference proteome</keyword>
<organism evidence="1 2">
    <name type="scientific">Candidatus Hakubella thermalkaliphila</name>
    <dbReference type="NCBI Taxonomy" id="2754717"/>
    <lineage>
        <taxon>Bacteria</taxon>
        <taxon>Bacillati</taxon>
        <taxon>Actinomycetota</taxon>
        <taxon>Actinomycetota incertae sedis</taxon>
        <taxon>Candidatus Hakubellales</taxon>
        <taxon>Candidatus Hakubellaceae</taxon>
        <taxon>Candidatus Hakubella</taxon>
    </lineage>
</organism>
<accession>A0A6V8P5F7</accession>
<dbReference type="Proteomes" id="UP000591948">
    <property type="component" value="Unassembled WGS sequence"/>
</dbReference>
<reference evidence="1 2" key="1">
    <citation type="journal article" date="2020" name="Front. Microbiol.">
        <title>Single-cell genomics of novel Actinobacteria with the Wood-Ljungdahl pathway discovered in a serpentinizing system.</title>
        <authorList>
            <person name="Merino N."/>
            <person name="Kawai M."/>
            <person name="Boyd E.S."/>
            <person name="Colman D.R."/>
            <person name="McGlynn S.E."/>
            <person name="Nealson K.H."/>
            <person name="Kurokawa K."/>
            <person name="Hongoh Y."/>
        </authorList>
    </citation>
    <scope>NUCLEOTIDE SEQUENCE [LARGE SCALE GENOMIC DNA]</scope>
    <source>
        <strain evidence="1 2">S33</strain>
    </source>
</reference>
<dbReference type="EMBL" id="BLRY01000006">
    <property type="protein sequence ID" value="GFP26824.1"/>
    <property type="molecule type" value="Genomic_DNA"/>
</dbReference>
<protein>
    <submittedName>
        <fullName evidence="1">Uncharacterized protein</fullName>
    </submittedName>
</protein>
<sequence length="176" mass="19576">MFALALLALVMSPGLASAQVVSSSELIENSAKFDGQVIIFRGEVVGDILRRGEYAWITVNDDAYSRHPVREGGKLVGGNQGFGIWVPLEETGEIRHIGGYRHRGDIVEIVGIFNQSCPQHGGDMDIHALELSVIQPGRSYQEIPNVRRALVALLLMVLSLTMFWLNRWKRKRTPLP</sequence>
<gene>
    <name evidence="1" type="ORF">HKBW3S33_00238</name>
</gene>
<proteinExistence type="predicted"/>